<proteinExistence type="predicted"/>
<name>A0A132EEG0_9BURK</name>
<reference evidence="1 2" key="1">
    <citation type="submission" date="2015-11" db="EMBL/GenBank/DDBJ databases">
        <title>Expanding the genomic diversity of Burkholderia species for the development of highly accurate diagnostics.</title>
        <authorList>
            <person name="Sahl J."/>
            <person name="Keim P."/>
            <person name="Wagner D."/>
        </authorList>
    </citation>
    <scope>NUCLEOTIDE SEQUENCE [LARGE SCALE GENOMIC DNA]</scope>
    <source>
        <strain evidence="1 2">MSMB368WGS</strain>
    </source>
</reference>
<comment type="caution">
    <text evidence="1">The sequence shown here is derived from an EMBL/GenBank/DDBJ whole genome shotgun (WGS) entry which is preliminary data.</text>
</comment>
<evidence type="ECO:0000313" key="2">
    <source>
        <dbReference type="Proteomes" id="UP000062912"/>
    </source>
</evidence>
<gene>
    <name evidence="1" type="ORF">WT56_19215</name>
</gene>
<dbReference type="AlphaFoldDB" id="A0A132EEG0"/>
<protein>
    <submittedName>
        <fullName evidence="1">Uncharacterized protein</fullName>
    </submittedName>
</protein>
<organism evidence="1 2">
    <name type="scientific">Burkholderia pseudomultivorans</name>
    <dbReference type="NCBI Taxonomy" id="1207504"/>
    <lineage>
        <taxon>Bacteria</taxon>
        <taxon>Pseudomonadati</taxon>
        <taxon>Pseudomonadota</taxon>
        <taxon>Betaproteobacteria</taxon>
        <taxon>Burkholderiales</taxon>
        <taxon>Burkholderiaceae</taxon>
        <taxon>Burkholderia</taxon>
        <taxon>Burkholderia cepacia complex</taxon>
    </lineage>
</organism>
<dbReference type="Proteomes" id="UP000062912">
    <property type="component" value="Unassembled WGS sequence"/>
</dbReference>
<evidence type="ECO:0000313" key="1">
    <source>
        <dbReference type="EMBL" id="KWF27166.1"/>
    </source>
</evidence>
<accession>A0A132EEG0</accession>
<dbReference type="EMBL" id="LPJR01000041">
    <property type="protein sequence ID" value="KWF27166.1"/>
    <property type="molecule type" value="Genomic_DNA"/>
</dbReference>
<sequence>MRVQQHDFVGFLAGNLVGVTKPKHVFRVLATVVVPHAGLADHERLETLIAQAAQHVDGRNVGVVLGAAFVLAVCEDGRGNAANLVIRQG</sequence>